<keyword evidence="9" id="KW-1185">Reference proteome</keyword>
<dbReference type="GO" id="GO:0000819">
    <property type="term" value="P:sister chromatid segregation"/>
    <property type="evidence" value="ECO:0007669"/>
    <property type="project" value="TreeGrafter"/>
</dbReference>
<dbReference type="InterPro" id="IPR050634">
    <property type="entry name" value="DNA_Topoisomerase_II"/>
</dbReference>
<proteinExistence type="predicted"/>
<dbReference type="EMBL" id="LSRX01000627">
    <property type="protein sequence ID" value="OLP92307.1"/>
    <property type="molecule type" value="Genomic_DNA"/>
</dbReference>
<evidence type="ECO:0000256" key="2">
    <source>
        <dbReference type="ARBA" id="ARBA00001946"/>
    </source>
</evidence>
<dbReference type="GO" id="GO:0003677">
    <property type="term" value="F:DNA binding"/>
    <property type="evidence" value="ECO:0007669"/>
    <property type="project" value="UniProtKB-KW"/>
</dbReference>
<sequence>MKEVCFDDSSRRASVACWELGESSEQLSITSWRSRLMAATKRRRLPEVDKENLPGNVCSRNKHCHAGDEKVKTVEEIYQKKSQLEHILLRPDSYVGSIERQTQEHWVLDASKRMSKRSLEYVPALYKIFDEILVNAADNLIRDPTQNIIRVEVKRKEGSLSVWNNGAGLPIQLHREHKCYVPELVFGHLLTSDNYDDSEKKVVGGRNGYGAKLTNIFSTKFILETADSRSGKKYKQVWEKNMTVCHKPSITQNKSEDFTQAKEATEQMVLRELHEHVCVGLMFSSPAQLMTHFLDVCYNVAKTDLDIENLKGSAEDEDVFVGPVPCAPTLQERFVDTLPDGKPVLQTGELVFNLTRNSEAPLSEEDMFAFSRGQTTANQRLRAYLHGCTAALRELGLQASLLESGFLLALPTGSVPPTLLAAGAEADATGMHGPSTTLEVAAVEEDEDGGERPVSDSLSVLLVDLSDDALQYLAPYDSEAGLAVVSFDLVHPDRFPGAEDLLVLARSWLRAAAHDRAALYTAAEEEREPQGAPQVESPLWRPAGLKPPKPKRVTHAPQAPVPVLQQPCARRMHPPPGPAPFRFTEYVERYGGYQQQRELGLIQYMLCQITDLLLSGEVEGTLDLLSLMHVALEQAAQDHGKWEVAYVLSLFPDPELSGQVFQNCSSSQNPRLKAWAPLCPAPWATPALAYLKEADAIMARRSEAVGAAQPRKPADQEERKRLPIPLPRRPPLLSFLGLRTELTYSGLASDGYGPAFPGATLSAEQRGAALAPYRSLDADRLKLSGRANWDPSPFLHDALYLAFREPDSLLRSSIPEPSRAEVPASSAHDVEQLCKVAKIWDANDLLFLSSEGPSAERPYEAVRLFNCLKNTTTDRQIADRRGRNHVESIVPGPSREIPAGPSLQCLFAEPSLFGFGRPTEKIGITNSRFLLGGMLLQGSLPRGRGSLLTPETQLCGSKPPSLGGEDSLIDGLVIDDYYAISVHPDGDTAPSRAEVAFGTAKSAGAGILGSDDKVFATDSSEEKGAVVRADLSRGPGPEKGKDLRLFAGASHCSASVPQPRPSRVVPGTVFLWEEVTPCCKERLLVAPPCLHCWMRLASAFDCVIAARLRALETHLLYTEGLESPLVNQFASGLPWKVAKAWRWPRPVHINLLETACLYRLLCYLARRGVLAKRFCPLCDSNVAKCSVSKGRSPSRALSRGLKRIAAVATAFGLAMQVPFCPARLMPADHPSRDAPIPEPIPGFLGPSWTLAEVRSLASLPKLRRWASNGLRLFLLVSRYKPPLLSQHRCAGLSFRAFVPPCLDFDATLGYPGEGPLVWFWVLVFLSFRAKGVSVGESHGLFPRNAADFARQERRGRAALPQGRGVERKTEDRRATLWAAFLAWLKTAGVDSELFTQTAGLVDIDSINAVLSKYGRELYANGRPYSHFSETINAFAARTPKCRRLLQPAWDTAFGWRRAEPIQHHAAMPWQILCSCVVLAFLWGWPLVAGALALCWGGLLRPGELISALRSDLVLPGDIECSIPFAWFSIREPKTRYTAARHQSVKIDHPDILNVISIAYAPLCVGSKLWPSSGQTLRTRLRQLLEALKVPAAPTPGVRHLELASLRAGGASWMMLACEDPGLVQRRLDTGFVELLKNTTALFSRCMHEHDVGKVGGYAAEDVSVVFYVYGKSYHGSGAENGYSCRANAGEPSGRVLESLEGNTLMEYPYV</sequence>
<protein>
    <recommendedName>
        <fullName evidence="3">DNA topoisomerase (ATP-hydrolyzing)</fullName>
        <ecNumber evidence="3">5.6.2.2</ecNumber>
    </recommendedName>
</protein>
<keyword evidence="5" id="KW-0238">DNA-binding</keyword>
<dbReference type="PANTHER" id="PTHR10169">
    <property type="entry name" value="DNA TOPOISOMERASE/GYRASE"/>
    <property type="match status" value="1"/>
</dbReference>
<comment type="catalytic activity">
    <reaction evidence="1">
        <text>ATP-dependent breakage, passage and rejoining of double-stranded DNA.</text>
        <dbReference type="EC" id="5.6.2.2"/>
    </reaction>
</comment>
<keyword evidence="6 8" id="KW-0413">Isomerase</keyword>
<evidence type="ECO:0000256" key="3">
    <source>
        <dbReference type="ARBA" id="ARBA00012895"/>
    </source>
</evidence>
<evidence type="ECO:0000256" key="1">
    <source>
        <dbReference type="ARBA" id="ARBA00000185"/>
    </source>
</evidence>
<dbReference type="SMART" id="SM00433">
    <property type="entry name" value="TOP2c"/>
    <property type="match status" value="1"/>
</dbReference>
<accession>A0A1Q9DAW5</accession>
<dbReference type="GO" id="GO:0005634">
    <property type="term" value="C:nucleus"/>
    <property type="evidence" value="ECO:0007669"/>
    <property type="project" value="TreeGrafter"/>
</dbReference>
<name>A0A1Q9DAW5_SYMMI</name>
<comment type="cofactor">
    <cofactor evidence="2">
        <name>Mg(2+)</name>
        <dbReference type="ChEBI" id="CHEBI:18420"/>
    </cofactor>
</comment>
<dbReference type="InterPro" id="IPR036890">
    <property type="entry name" value="HATPase_C_sf"/>
</dbReference>
<dbReference type="GO" id="GO:0006265">
    <property type="term" value="P:DNA topological change"/>
    <property type="evidence" value="ECO:0007669"/>
    <property type="project" value="InterPro"/>
</dbReference>
<dbReference type="CDD" id="cd16930">
    <property type="entry name" value="HATPase_TopII-like"/>
    <property type="match status" value="1"/>
</dbReference>
<dbReference type="PRINTS" id="PR00418">
    <property type="entry name" value="TPI2FAMILY"/>
</dbReference>
<keyword evidence="4" id="KW-0799">Topoisomerase</keyword>
<evidence type="ECO:0000256" key="7">
    <source>
        <dbReference type="SAM" id="MobiDB-lite"/>
    </source>
</evidence>
<dbReference type="GO" id="GO:0003918">
    <property type="term" value="F:DNA topoisomerase type II (double strand cut, ATP-hydrolyzing) activity"/>
    <property type="evidence" value="ECO:0007669"/>
    <property type="project" value="UniProtKB-EC"/>
</dbReference>
<evidence type="ECO:0000313" key="9">
    <source>
        <dbReference type="Proteomes" id="UP000186817"/>
    </source>
</evidence>
<dbReference type="GO" id="GO:0005524">
    <property type="term" value="F:ATP binding"/>
    <property type="evidence" value="ECO:0007669"/>
    <property type="project" value="InterPro"/>
</dbReference>
<dbReference type="PANTHER" id="PTHR10169:SF38">
    <property type="entry name" value="DNA TOPOISOMERASE 2"/>
    <property type="match status" value="1"/>
</dbReference>
<reference evidence="8 9" key="1">
    <citation type="submission" date="2016-02" db="EMBL/GenBank/DDBJ databases">
        <title>Genome analysis of coral dinoflagellate symbionts highlights evolutionary adaptations to a symbiotic lifestyle.</title>
        <authorList>
            <person name="Aranda M."/>
            <person name="Li Y."/>
            <person name="Liew Y.J."/>
            <person name="Baumgarten S."/>
            <person name="Simakov O."/>
            <person name="Wilson M."/>
            <person name="Piel J."/>
            <person name="Ashoor H."/>
            <person name="Bougouffa S."/>
            <person name="Bajic V.B."/>
            <person name="Ryu T."/>
            <person name="Ravasi T."/>
            <person name="Bayer T."/>
            <person name="Micklem G."/>
            <person name="Kim H."/>
            <person name="Bhak J."/>
            <person name="Lajeunesse T.C."/>
            <person name="Voolstra C.R."/>
        </authorList>
    </citation>
    <scope>NUCLEOTIDE SEQUENCE [LARGE SCALE GENOMIC DNA]</scope>
    <source>
        <strain evidence="8 9">CCMP2467</strain>
    </source>
</reference>
<dbReference type="InterPro" id="IPR001241">
    <property type="entry name" value="Topo_IIA"/>
</dbReference>
<dbReference type="GO" id="GO:0000712">
    <property type="term" value="P:resolution of meiotic recombination intermediates"/>
    <property type="evidence" value="ECO:0007669"/>
    <property type="project" value="TreeGrafter"/>
</dbReference>
<feature type="region of interest" description="Disordered" evidence="7">
    <location>
        <begin position="522"/>
        <end position="541"/>
    </location>
</feature>
<dbReference type="OrthoDB" id="417352at2759"/>
<dbReference type="Gene3D" id="3.30.565.10">
    <property type="entry name" value="Histidine kinase-like ATPase, C-terminal domain"/>
    <property type="match status" value="1"/>
</dbReference>
<dbReference type="Proteomes" id="UP000186817">
    <property type="component" value="Unassembled WGS sequence"/>
</dbReference>
<dbReference type="SUPFAM" id="SSF55874">
    <property type="entry name" value="ATPase domain of HSP90 chaperone/DNA topoisomerase II/histidine kinase"/>
    <property type="match status" value="1"/>
</dbReference>
<comment type="caution">
    <text evidence="8">The sequence shown here is derived from an EMBL/GenBank/DDBJ whole genome shotgun (WGS) entry which is preliminary data.</text>
</comment>
<gene>
    <name evidence="8" type="primary">TOP2</name>
    <name evidence="8" type="ORF">AK812_SmicGene25891</name>
</gene>
<evidence type="ECO:0000256" key="6">
    <source>
        <dbReference type="ARBA" id="ARBA00023235"/>
    </source>
</evidence>
<dbReference type="EC" id="5.6.2.2" evidence="3"/>
<evidence type="ECO:0000256" key="5">
    <source>
        <dbReference type="ARBA" id="ARBA00023125"/>
    </source>
</evidence>
<evidence type="ECO:0000256" key="4">
    <source>
        <dbReference type="ARBA" id="ARBA00023029"/>
    </source>
</evidence>
<evidence type="ECO:0000313" key="8">
    <source>
        <dbReference type="EMBL" id="OLP92307.1"/>
    </source>
</evidence>
<organism evidence="8 9">
    <name type="scientific">Symbiodinium microadriaticum</name>
    <name type="common">Dinoflagellate</name>
    <name type="synonym">Zooxanthella microadriatica</name>
    <dbReference type="NCBI Taxonomy" id="2951"/>
    <lineage>
        <taxon>Eukaryota</taxon>
        <taxon>Sar</taxon>
        <taxon>Alveolata</taxon>
        <taxon>Dinophyceae</taxon>
        <taxon>Suessiales</taxon>
        <taxon>Symbiodiniaceae</taxon>
        <taxon>Symbiodinium</taxon>
    </lineage>
</organism>